<dbReference type="GO" id="GO:0004497">
    <property type="term" value="F:monooxygenase activity"/>
    <property type="evidence" value="ECO:0007669"/>
    <property type="project" value="UniProtKB-KW"/>
</dbReference>
<dbReference type="GO" id="GO:0005506">
    <property type="term" value="F:iron ion binding"/>
    <property type="evidence" value="ECO:0007669"/>
    <property type="project" value="InterPro"/>
</dbReference>
<keyword evidence="2" id="KW-0479">Metal-binding</keyword>
<gene>
    <name evidence="3" type="ORF">CDO52_24745</name>
</gene>
<proteinExistence type="inferred from homology"/>
<dbReference type="PANTHER" id="PTHR46696">
    <property type="entry name" value="P450, PUTATIVE (EUROFUNG)-RELATED"/>
    <property type="match status" value="1"/>
</dbReference>
<evidence type="ECO:0000256" key="1">
    <source>
        <dbReference type="ARBA" id="ARBA00010617"/>
    </source>
</evidence>
<evidence type="ECO:0000313" key="4">
    <source>
        <dbReference type="Proteomes" id="UP000215005"/>
    </source>
</evidence>
<dbReference type="Gene3D" id="1.10.630.10">
    <property type="entry name" value="Cytochrome P450"/>
    <property type="match status" value="1"/>
</dbReference>
<dbReference type="PANTHER" id="PTHR46696:SF1">
    <property type="entry name" value="CYTOCHROME P450 YJIB-RELATED"/>
    <property type="match status" value="1"/>
</dbReference>
<organism evidence="3 4">
    <name type="scientific">Nocardiopsis gilva YIM 90087</name>
    <dbReference type="NCBI Taxonomy" id="1235441"/>
    <lineage>
        <taxon>Bacteria</taxon>
        <taxon>Bacillati</taxon>
        <taxon>Actinomycetota</taxon>
        <taxon>Actinomycetes</taxon>
        <taxon>Streptosporangiales</taxon>
        <taxon>Nocardiopsidaceae</taxon>
        <taxon>Nocardiopsis</taxon>
    </lineage>
</organism>
<dbReference type="SUPFAM" id="SSF48264">
    <property type="entry name" value="Cytochrome P450"/>
    <property type="match status" value="1"/>
</dbReference>
<dbReference type="EMBL" id="CP022753">
    <property type="protein sequence ID" value="ASU85581.1"/>
    <property type="molecule type" value="Genomic_DNA"/>
</dbReference>
<dbReference type="InterPro" id="IPR036396">
    <property type="entry name" value="Cyt_P450_sf"/>
</dbReference>
<dbReference type="OrthoDB" id="4133219at2"/>
<dbReference type="InterPro" id="IPR017972">
    <property type="entry name" value="Cyt_P450_CS"/>
</dbReference>
<keyword evidence="2" id="KW-0408">Iron</keyword>
<dbReference type="KEGG" id="ngv:CDO52_24745"/>
<dbReference type="PRINTS" id="PR00385">
    <property type="entry name" value="P450"/>
</dbReference>
<keyword evidence="4" id="KW-1185">Reference proteome</keyword>
<dbReference type="GO" id="GO:0016705">
    <property type="term" value="F:oxidoreductase activity, acting on paired donors, with incorporation or reduction of molecular oxygen"/>
    <property type="evidence" value="ECO:0007669"/>
    <property type="project" value="InterPro"/>
</dbReference>
<keyword evidence="2" id="KW-0503">Monooxygenase</keyword>
<dbReference type="RefSeq" id="WP_017618869.1">
    <property type="nucleotide sequence ID" value="NZ_ANBG01000199.1"/>
</dbReference>
<accession>A0A223SBN0</accession>
<dbReference type="PROSITE" id="PS00086">
    <property type="entry name" value="CYTOCHROME_P450"/>
    <property type="match status" value="1"/>
</dbReference>
<dbReference type="GO" id="GO:0020037">
    <property type="term" value="F:heme binding"/>
    <property type="evidence" value="ECO:0007669"/>
    <property type="project" value="InterPro"/>
</dbReference>
<sequence>MPRAVAQLIAEMAEMNAYIGGLVGAHRAAPRNSLLSRLISQHDDELSDAELVGIGSLLLIAGHETTSNMLSMGTLLLLRHPDQLAAVRDAPEAVVPAVEEMLRYLSVVHSPMPRFATRDLELGGKRIRAGDIVETSLVTANRDEALAGDHPERFDISRKPGPHVAFGHGAHECIGQQLARLEMQIAFPALLRRFPGLKLAVPFEEVRYRRESTVYGVRELPVTW</sequence>
<dbReference type="Proteomes" id="UP000215005">
    <property type="component" value="Chromosome"/>
</dbReference>
<dbReference type="AlphaFoldDB" id="A0A223SBN0"/>
<evidence type="ECO:0000313" key="3">
    <source>
        <dbReference type="EMBL" id="ASU85581.1"/>
    </source>
</evidence>
<reference evidence="3 4" key="1">
    <citation type="submission" date="2017-08" db="EMBL/GenBank/DDBJ databases">
        <title>The complete genome sequence of Nocardiopsis gilva YIM 90087.</title>
        <authorList>
            <person name="Yin M."/>
            <person name="Tang S."/>
        </authorList>
    </citation>
    <scope>NUCLEOTIDE SEQUENCE [LARGE SCALE GENOMIC DNA]</scope>
    <source>
        <strain evidence="3 4">YIM 90087</strain>
    </source>
</reference>
<evidence type="ECO:0000256" key="2">
    <source>
        <dbReference type="RuleBase" id="RU000461"/>
    </source>
</evidence>
<keyword evidence="2" id="KW-0349">Heme</keyword>
<comment type="similarity">
    <text evidence="1 2">Belongs to the cytochrome P450 family.</text>
</comment>
<dbReference type="InterPro" id="IPR001128">
    <property type="entry name" value="Cyt_P450"/>
</dbReference>
<protein>
    <submittedName>
        <fullName evidence="3">Cytochrome P450</fullName>
    </submittedName>
</protein>
<name>A0A223SBN0_9ACTN</name>
<dbReference type="Pfam" id="PF00067">
    <property type="entry name" value="p450"/>
    <property type="match status" value="1"/>
</dbReference>
<keyword evidence="2" id="KW-0560">Oxidoreductase</keyword>
<dbReference type="PRINTS" id="PR00359">
    <property type="entry name" value="BP450"/>
</dbReference>
<dbReference type="InterPro" id="IPR002397">
    <property type="entry name" value="Cyt_P450_B"/>
</dbReference>